<evidence type="ECO:0000256" key="1">
    <source>
        <dbReference type="ARBA" id="ARBA00022500"/>
    </source>
</evidence>
<dbReference type="Proteomes" id="UP000033684">
    <property type="component" value="Unassembled WGS sequence"/>
</dbReference>
<sequence length="152" mass="17243">MKENLLKLFVDNTTHYFKHLSRESVEVQVPYLIAHHEPVIFDYTGIIGVSGAYRGYVYLTAPSKMMRFLLQTQGEQDYSEPHCLDVIGEIANVLAGNVRRELGAEFMISVPLRIAGQPDKLLLTDKSWSFAIPIRYSLFIAALVVSLEEHVM</sequence>
<dbReference type="AlphaFoldDB" id="A0A0F3IIV4"/>
<proteinExistence type="predicted"/>
<dbReference type="InterPro" id="IPR028051">
    <property type="entry name" value="CheX-like_dom"/>
</dbReference>
<dbReference type="InterPro" id="IPR028976">
    <property type="entry name" value="CheC-like_sf"/>
</dbReference>
<gene>
    <name evidence="3" type="ORF">VZ94_09770</name>
</gene>
<evidence type="ECO:0000313" key="4">
    <source>
        <dbReference type="Proteomes" id="UP000033684"/>
    </source>
</evidence>
<dbReference type="CDD" id="cd17906">
    <property type="entry name" value="CheX"/>
    <property type="match status" value="1"/>
</dbReference>
<name>A0A0F3IIV4_9GAMM</name>
<protein>
    <recommendedName>
        <fullName evidence="2">Chemotaxis phosphatase CheX-like domain-containing protein</fullName>
    </recommendedName>
</protein>
<feature type="domain" description="Chemotaxis phosphatase CheX-like" evidence="2">
    <location>
        <begin position="43"/>
        <end position="134"/>
    </location>
</feature>
<dbReference type="PANTHER" id="PTHR39452:SF1">
    <property type="entry name" value="CHEY-P PHOSPHATASE CHEX"/>
    <property type="match status" value="1"/>
</dbReference>
<dbReference type="PANTHER" id="PTHR39452">
    <property type="entry name" value="CHEY-P PHOSPHATASE CHEX"/>
    <property type="match status" value="1"/>
</dbReference>
<reference evidence="4" key="1">
    <citation type="submission" date="2015-03" db="EMBL/GenBank/DDBJ databases">
        <title>Draft genome sequence of a novel methanotroph (Sn10-6) isolated from flooded ricefield rhizosphere in India.</title>
        <authorList>
            <person name="Pandit P.S."/>
            <person name="Pore S.D."/>
            <person name="Arora P."/>
            <person name="Kapse N.G."/>
            <person name="Dhakephalkar P.K."/>
            <person name="Rahalkar M.C."/>
        </authorList>
    </citation>
    <scope>NUCLEOTIDE SEQUENCE [LARGE SCALE GENOMIC DNA]</scope>
    <source>
        <strain evidence="4">Sn10-6</strain>
    </source>
</reference>
<comment type="caution">
    <text evidence="3">The sequence shown here is derived from an EMBL/GenBank/DDBJ whole genome shotgun (WGS) entry which is preliminary data.</text>
</comment>
<keyword evidence="1" id="KW-0145">Chemotaxis</keyword>
<organism evidence="3 4">
    <name type="scientific">Methylocucumis oryzae</name>
    <dbReference type="NCBI Taxonomy" id="1632867"/>
    <lineage>
        <taxon>Bacteria</taxon>
        <taxon>Pseudomonadati</taxon>
        <taxon>Pseudomonadota</taxon>
        <taxon>Gammaproteobacteria</taxon>
        <taxon>Methylococcales</taxon>
        <taxon>Methylococcaceae</taxon>
        <taxon>Methylocucumis</taxon>
    </lineage>
</organism>
<evidence type="ECO:0000313" key="3">
    <source>
        <dbReference type="EMBL" id="KJV06685.1"/>
    </source>
</evidence>
<dbReference type="GO" id="GO:0006935">
    <property type="term" value="P:chemotaxis"/>
    <property type="evidence" value="ECO:0007669"/>
    <property type="project" value="UniProtKB-KW"/>
</dbReference>
<dbReference type="EMBL" id="LAJX01000096">
    <property type="protein sequence ID" value="KJV06685.1"/>
    <property type="molecule type" value="Genomic_DNA"/>
</dbReference>
<dbReference type="InterPro" id="IPR038756">
    <property type="entry name" value="CheX-like"/>
</dbReference>
<dbReference type="SUPFAM" id="SSF103039">
    <property type="entry name" value="CheC-like"/>
    <property type="match status" value="1"/>
</dbReference>
<accession>A0A0F3IIV4</accession>
<dbReference type="Pfam" id="PF13690">
    <property type="entry name" value="CheX"/>
    <property type="match status" value="1"/>
</dbReference>
<reference evidence="3 4" key="2">
    <citation type="journal article" date="2016" name="Microb. Ecol.">
        <title>Genome Characteristics of a Novel Type I Methanotroph (Sn10-6) Isolated from a Flooded Indian Rice Field.</title>
        <authorList>
            <person name="Rahalkar M.C."/>
            <person name="Pandit P.S."/>
            <person name="Dhakephalkar P.K."/>
            <person name="Pore S."/>
            <person name="Arora P."/>
            <person name="Kapse N."/>
        </authorList>
    </citation>
    <scope>NUCLEOTIDE SEQUENCE [LARGE SCALE GENOMIC DNA]</scope>
    <source>
        <strain evidence="3 4">Sn10-6</strain>
    </source>
</reference>
<evidence type="ECO:0000259" key="2">
    <source>
        <dbReference type="Pfam" id="PF13690"/>
    </source>
</evidence>
<keyword evidence="4" id="KW-1185">Reference proteome</keyword>
<dbReference type="Gene3D" id="3.40.1550.10">
    <property type="entry name" value="CheC-like"/>
    <property type="match status" value="1"/>
</dbReference>